<sequence>MSSVASKLPLDVLRIIFTSIRKFNKNPNNDDYTIRRTLHSCILVNRSWCRAAIPLLWRNPFYYFKSGNAKLIDTYISCFGYEEYEYLEEEGLVLHRTSYARPTFDYASMLKRLDYDRFCQSVDV</sequence>
<comment type="caution">
    <text evidence="1">The sequence shown here is derived from an EMBL/GenBank/DDBJ whole genome shotgun (WGS) entry which is preliminary data.</text>
</comment>
<dbReference type="Proteomes" id="UP000265703">
    <property type="component" value="Unassembled WGS sequence"/>
</dbReference>
<reference evidence="1 2" key="1">
    <citation type="submission" date="2018-06" db="EMBL/GenBank/DDBJ databases">
        <title>Comparative genomics reveals the genomic features of Rhizophagus irregularis, R. cerebriforme, R. diaphanum and Gigaspora rosea, and their symbiotic lifestyle signature.</title>
        <authorList>
            <person name="Morin E."/>
            <person name="San Clemente H."/>
            <person name="Chen E.C.H."/>
            <person name="De La Providencia I."/>
            <person name="Hainaut M."/>
            <person name="Kuo A."/>
            <person name="Kohler A."/>
            <person name="Murat C."/>
            <person name="Tang N."/>
            <person name="Roy S."/>
            <person name="Loubradou J."/>
            <person name="Henrissat B."/>
            <person name="Grigoriev I.V."/>
            <person name="Corradi N."/>
            <person name="Roux C."/>
            <person name="Martin F.M."/>
        </authorList>
    </citation>
    <scope>NUCLEOTIDE SEQUENCE [LARGE SCALE GENOMIC DNA]</scope>
    <source>
        <strain evidence="1 2">DAOM 227022</strain>
    </source>
</reference>
<evidence type="ECO:0000313" key="2">
    <source>
        <dbReference type="Proteomes" id="UP000265703"/>
    </source>
</evidence>
<dbReference type="AlphaFoldDB" id="A0A397SC33"/>
<accession>A0A397SC33</accession>
<dbReference type="EMBL" id="QKYT01001095">
    <property type="protein sequence ID" value="RIA79924.1"/>
    <property type="molecule type" value="Genomic_DNA"/>
</dbReference>
<gene>
    <name evidence="1" type="ORF">C1645_27909</name>
</gene>
<name>A0A397SC33_9GLOM</name>
<keyword evidence="2" id="KW-1185">Reference proteome</keyword>
<organism evidence="1 2">
    <name type="scientific">Glomus cerebriforme</name>
    <dbReference type="NCBI Taxonomy" id="658196"/>
    <lineage>
        <taxon>Eukaryota</taxon>
        <taxon>Fungi</taxon>
        <taxon>Fungi incertae sedis</taxon>
        <taxon>Mucoromycota</taxon>
        <taxon>Glomeromycotina</taxon>
        <taxon>Glomeromycetes</taxon>
        <taxon>Glomerales</taxon>
        <taxon>Glomeraceae</taxon>
        <taxon>Glomus</taxon>
    </lineage>
</organism>
<proteinExistence type="predicted"/>
<protein>
    <submittedName>
        <fullName evidence="1">Uncharacterized protein</fullName>
    </submittedName>
</protein>
<dbReference type="OrthoDB" id="2157839at2759"/>
<evidence type="ECO:0000313" key="1">
    <source>
        <dbReference type="EMBL" id="RIA79924.1"/>
    </source>
</evidence>